<reference evidence="5" key="1">
    <citation type="journal article" date="2019" name="Int. J. Syst. Evol. Microbiol.">
        <title>The Global Catalogue of Microorganisms (GCM) 10K type strain sequencing project: providing services to taxonomists for standard genome sequencing and annotation.</title>
        <authorList>
            <consortium name="The Broad Institute Genomics Platform"/>
            <consortium name="The Broad Institute Genome Sequencing Center for Infectious Disease"/>
            <person name="Wu L."/>
            <person name="Ma J."/>
        </authorList>
    </citation>
    <scope>NUCLEOTIDE SEQUENCE [LARGE SCALE GENOMIC DNA]</scope>
    <source>
        <strain evidence="5">ICMP 6774ER</strain>
    </source>
</reference>
<dbReference type="SFLD" id="SFLDG01129">
    <property type="entry name" value="C1.5:_HAD__Beta-PGM__Phosphata"/>
    <property type="match status" value="1"/>
</dbReference>
<dbReference type="InterPro" id="IPR023214">
    <property type="entry name" value="HAD_sf"/>
</dbReference>
<dbReference type="Pfam" id="PF00702">
    <property type="entry name" value="Hydrolase"/>
    <property type="match status" value="1"/>
</dbReference>
<dbReference type="Proteomes" id="UP001597368">
    <property type="component" value="Unassembled WGS sequence"/>
</dbReference>
<dbReference type="Gene3D" id="1.20.120.710">
    <property type="entry name" value="Haloacid dehalogenase hydrolase-like domain"/>
    <property type="match status" value="1"/>
</dbReference>
<comment type="cofactor">
    <cofactor evidence="1">
        <name>Mg(2+)</name>
        <dbReference type="ChEBI" id="CHEBI:18420"/>
    </cofactor>
</comment>
<gene>
    <name evidence="4" type="ORF">ACFSKW_15170</name>
</gene>
<dbReference type="EMBL" id="JBHUFV010000022">
    <property type="protein sequence ID" value="MFD1932817.1"/>
    <property type="molecule type" value="Genomic_DNA"/>
</dbReference>
<keyword evidence="3" id="KW-0460">Magnesium</keyword>
<dbReference type="Gene3D" id="3.40.50.1000">
    <property type="entry name" value="HAD superfamily/HAD-like"/>
    <property type="match status" value="1"/>
</dbReference>
<dbReference type="SUPFAM" id="SSF56784">
    <property type="entry name" value="HAD-like"/>
    <property type="match status" value="1"/>
</dbReference>
<keyword evidence="5" id="KW-1185">Reference proteome</keyword>
<dbReference type="InterPro" id="IPR006439">
    <property type="entry name" value="HAD-SF_hydro_IA"/>
</dbReference>
<protein>
    <submittedName>
        <fullName evidence="4">HAD family hydrolase</fullName>
        <ecNumber evidence="4">3.1.3.-</ecNumber>
    </submittedName>
</protein>
<dbReference type="InterPro" id="IPR051400">
    <property type="entry name" value="HAD-like_hydrolase"/>
</dbReference>
<dbReference type="PANTHER" id="PTHR46470:SF4">
    <property type="entry name" value="5-AMINO-6-(5-PHOSPHO-D-RIBITYLAMINO)URACIL PHOSPHATASE YIGB"/>
    <property type="match status" value="1"/>
</dbReference>
<evidence type="ECO:0000313" key="4">
    <source>
        <dbReference type="EMBL" id="MFD1932817.1"/>
    </source>
</evidence>
<sequence>MSDVIRGVLFDIDDTLFDYTSAERAGLLGTLAAEGLVAVFPSPEEAVALWRGIMEEEYARFLVGELTFEEQRLVRVSRFLGRTVGEEEATAWFAGYSALVNAAWSAFPDAAPVLEALAPRYRLGVVSNSTLAHQLDKLTALGLLAHFGEAAIVCSSEYGQAKPYPGIFLEGCARLGLPPEQVAFVGDKYDVDALGARDAGLRPFWLDRSGGAAGQGAGAPVDEGVTVIGSLEELVAELDAVSRRRSGHGRAG</sequence>
<dbReference type="EC" id="3.1.3.-" evidence="4"/>
<comment type="caution">
    <text evidence="4">The sequence shown here is derived from an EMBL/GenBank/DDBJ whole genome shotgun (WGS) entry which is preliminary data.</text>
</comment>
<evidence type="ECO:0000256" key="2">
    <source>
        <dbReference type="ARBA" id="ARBA00022801"/>
    </source>
</evidence>
<evidence type="ECO:0000256" key="3">
    <source>
        <dbReference type="ARBA" id="ARBA00022842"/>
    </source>
</evidence>
<evidence type="ECO:0000313" key="5">
    <source>
        <dbReference type="Proteomes" id="UP001597368"/>
    </source>
</evidence>
<dbReference type="RefSeq" id="WP_379572864.1">
    <property type="nucleotide sequence ID" value="NZ_JBHUFV010000022.1"/>
</dbReference>
<accession>A0ABW4SW30</accession>
<dbReference type="InterPro" id="IPR036412">
    <property type="entry name" value="HAD-like_sf"/>
</dbReference>
<evidence type="ECO:0000256" key="1">
    <source>
        <dbReference type="ARBA" id="ARBA00001946"/>
    </source>
</evidence>
<dbReference type="SFLD" id="SFLDS00003">
    <property type="entry name" value="Haloacid_Dehalogenase"/>
    <property type="match status" value="1"/>
</dbReference>
<organism evidence="4 5">
    <name type="scientific">Nonomuraea mangrovi</name>
    <dbReference type="NCBI Taxonomy" id="2316207"/>
    <lineage>
        <taxon>Bacteria</taxon>
        <taxon>Bacillati</taxon>
        <taxon>Actinomycetota</taxon>
        <taxon>Actinomycetes</taxon>
        <taxon>Streptosporangiales</taxon>
        <taxon>Streptosporangiaceae</taxon>
        <taxon>Nonomuraea</taxon>
    </lineage>
</organism>
<dbReference type="PANTHER" id="PTHR46470">
    <property type="entry name" value="N-ACYLNEURAMINATE-9-PHOSPHATASE"/>
    <property type="match status" value="1"/>
</dbReference>
<dbReference type="GO" id="GO:0016787">
    <property type="term" value="F:hydrolase activity"/>
    <property type="evidence" value="ECO:0007669"/>
    <property type="project" value="UniProtKB-KW"/>
</dbReference>
<keyword evidence="2 4" id="KW-0378">Hydrolase</keyword>
<name>A0ABW4SW30_9ACTN</name>
<dbReference type="NCBIfam" id="TIGR01549">
    <property type="entry name" value="HAD-SF-IA-v1"/>
    <property type="match status" value="1"/>
</dbReference>
<proteinExistence type="predicted"/>